<gene>
    <name evidence="10" type="ORF">SLEP1_g7478</name>
</gene>
<feature type="transmembrane region" description="Helical" evidence="8">
    <location>
        <begin position="422"/>
        <end position="445"/>
    </location>
</feature>
<feature type="transmembrane region" description="Helical" evidence="8">
    <location>
        <begin position="273"/>
        <end position="294"/>
    </location>
</feature>
<proteinExistence type="predicted"/>
<evidence type="ECO:0000256" key="7">
    <source>
        <dbReference type="SAM" id="MobiDB-lite"/>
    </source>
</evidence>
<protein>
    <recommendedName>
        <fullName evidence="9">Amino acid transporter transmembrane domain-containing protein</fullName>
    </recommendedName>
</protein>
<feature type="domain" description="Amino acid transporter transmembrane" evidence="9">
    <location>
        <begin position="41"/>
        <end position="447"/>
    </location>
</feature>
<dbReference type="InterPro" id="IPR013057">
    <property type="entry name" value="AA_transpt_TM"/>
</dbReference>
<feature type="region of interest" description="Disordered" evidence="7">
    <location>
        <begin position="1"/>
        <end position="26"/>
    </location>
</feature>
<keyword evidence="4" id="KW-0029">Amino-acid transport</keyword>
<dbReference type="Pfam" id="PF01490">
    <property type="entry name" value="Aa_trans"/>
    <property type="match status" value="1"/>
</dbReference>
<keyword evidence="3 8" id="KW-0812">Transmembrane</keyword>
<comment type="caution">
    <text evidence="10">The sequence shown here is derived from an EMBL/GenBank/DDBJ whole genome shotgun (WGS) entry which is preliminary data.</text>
</comment>
<evidence type="ECO:0000256" key="2">
    <source>
        <dbReference type="ARBA" id="ARBA00022448"/>
    </source>
</evidence>
<evidence type="ECO:0000259" key="9">
    <source>
        <dbReference type="Pfam" id="PF01490"/>
    </source>
</evidence>
<feature type="transmembrane region" description="Helical" evidence="8">
    <location>
        <begin position="314"/>
        <end position="338"/>
    </location>
</feature>
<keyword evidence="5 8" id="KW-1133">Transmembrane helix</keyword>
<keyword evidence="2" id="KW-0813">Transport</keyword>
<dbReference type="Proteomes" id="UP001054252">
    <property type="component" value="Unassembled WGS sequence"/>
</dbReference>
<feature type="transmembrane region" description="Helical" evidence="8">
    <location>
        <begin position="392"/>
        <end position="410"/>
    </location>
</feature>
<dbReference type="GO" id="GO:0006865">
    <property type="term" value="P:amino acid transport"/>
    <property type="evidence" value="ECO:0007669"/>
    <property type="project" value="UniProtKB-KW"/>
</dbReference>
<evidence type="ECO:0000256" key="4">
    <source>
        <dbReference type="ARBA" id="ARBA00022970"/>
    </source>
</evidence>
<evidence type="ECO:0000256" key="5">
    <source>
        <dbReference type="ARBA" id="ARBA00022989"/>
    </source>
</evidence>
<feature type="transmembrane region" description="Helical" evidence="8">
    <location>
        <begin position="366"/>
        <end position="386"/>
    </location>
</feature>
<dbReference type="AlphaFoldDB" id="A0AAV5I4T1"/>
<dbReference type="GO" id="GO:0016020">
    <property type="term" value="C:membrane"/>
    <property type="evidence" value="ECO:0007669"/>
    <property type="project" value="UniProtKB-SubCell"/>
</dbReference>
<feature type="compositionally biased region" description="Polar residues" evidence="7">
    <location>
        <begin position="17"/>
        <end position="26"/>
    </location>
</feature>
<evidence type="ECO:0000313" key="11">
    <source>
        <dbReference type="Proteomes" id="UP001054252"/>
    </source>
</evidence>
<evidence type="ECO:0000256" key="3">
    <source>
        <dbReference type="ARBA" id="ARBA00022692"/>
    </source>
</evidence>
<organism evidence="10 11">
    <name type="scientific">Rubroshorea leprosula</name>
    <dbReference type="NCBI Taxonomy" id="152421"/>
    <lineage>
        <taxon>Eukaryota</taxon>
        <taxon>Viridiplantae</taxon>
        <taxon>Streptophyta</taxon>
        <taxon>Embryophyta</taxon>
        <taxon>Tracheophyta</taxon>
        <taxon>Spermatophyta</taxon>
        <taxon>Magnoliopsida</taxon>
        <taxon>eudicotyledons</taxon>
        <taxon>Gunneridae</taxon>
        <taxon>Pentapetalae</taxon>
        <taxon>rosids</taxon>
        <taxon>malvids</taxon>
        <taxon>Malvales</taxon>
        <taxon>Dipterocarpaceae</taxon>
        <taxon>Rubroshorea</taxon>
    </lineage>
</organism>
<dbReference type="EMBL" id="BPVZ01000007">
    <property type="protein sequence ID" value="GKU93927.1"/>
    <property type="molecule type" value="Genomic_DNA"/>
</dbReference>
<accession>A0AAV5I4T1</accession>
<feature type="transmembrane region" description="Helical" evidence="8">
    <location>
        <begin position="69"/>
        <end position="90"/>
    </location>
</feature>
<keyword evidence="11" id="KW-1185">Reference proteome</keyword>
<feature type="compositionally biased region" description="Polar residues" evidence="7">
    <location>
        <begin position="1"/>
        <end position="10"/>
    </location>
</feature>
<evidence type="ECO:0000256" key="6">
    <source>
        <dbReference type="ARBA" id="ARBA00023136"/>
    </source>
</evidence>
<name>A0AAV5I4T1_9ROSI</name>
<comment type="subcellular location">
    <subcellularLocation>
        <location evidence="1">Membrane</location>
    </subcellularLocation>
</comment>
<evidence type="ECO:0000256" key="1">
    <source>
        <dbReference type="ARBA" id="ARBA00004370"/>
    </source>
</evidence>
<dbReference type="PANTHER" id="PTHR48017">
    <property type="entry name" value="OS05G0424000 PROTEIN-RELATED"/>
    <property type="match status" value="1"/>
</dbReference>
<feature type="transmembrane region" description="Helical" evidence="8">
    <location>
        <begin position="125"/>
        <end position="145"/>
    </location>
</feature>
<feature type="transmembrane region" description="Helical" evidence="8">
    <location>
        <begin position="194"/>
        <end position="214"/>
    </location>
</feature>
<evidence type="ECO:0000313" key="10">
    <source>
        <dbReference type="EMBL" id="GKU93927.1"/>
    </source>
</evidence>
<reference evidence="10 11" key="1">
    <citation type="journal article" date="2021" name="Commun. Biol.">
        <title>The genome of Shorea leprosula (Dipterocarpaceae) highlights the ecological relevance of drought in aseasonal tropical rainforests.</title>
        <authorList>
            <person name="Ng K.K.S."/>
            <person name="Kobayashi M.J."/>
            <person name="Fawcett J.A."/>
            <person name="Hatakeyama M."/>
            <person name="Paape T."/>
            <person name="Ng C.H."/>
            <person name="Ang C.C."/>
            <person name="Tnah L.H."/>
            <person name="Lee C.T."/>
            <person name="Nishiyama T."/>
            <person name="Sese J."/>
            <person name="O'Brien M.J."/>
            <person name="Copetti D."/>
            <person name="Mohd Noor M.I."/>
            <person name="Ong R.C."/>
            <person name="Putra M."/>
            <person name="Sireger I.Z."/>
            <person name="Indrioko S."/>
            <person name="Kosugi Y."/>
            <person name="Izuno A."/>
            <person name="Isagi Y."/>
            <person name="Lee S.L."/>
            <person name="Shimizu K.K."/>
        </authorList>
    </citation>
    <scope>NUCLEOTIDE SEQUENCE [LARGE SCALE GENOMIC DNA]</scope>
    <source>
        <strain evidence="10">214</strain>
    </source>
</reference>
<sequence length="461" mass="50444">MGTLDPNSTMVRGVQDNPKTPQNGNQQKELDAGALFVLKSKGSWVHCGYHLTTSIVAPALLSLPYAFKFLGWAGGVVCLVIGALVTFYSYNLLSLVLEHEALLGKRQLRFRDMANDILGRGWGRYFVGPIQFMVCYGAVVASTLLGGQCMKAIYLLSNPDGSMKLYEFVIIFGCFMMILAQIPSFHSLRHINLVSLVLCLCYSVCTTAASIYIGNSSKGIKKDYSVKGDSETRLFGVFNAIAIIATTYGNGIIPEIQATIAPPVKGKMFKGLCVCYVVVLTTFFSVAISGYWAFGNQAEDLVLDNFLKNGKALVPKWFILMTNIFTILQLSAVGVVYLQPTNEVLERTFGDPKSQEFSLRNVVPRIVSRSVSVVISTTIAAMLPFFADINAVIGAFGFIPLDFILPVVFYNLTFKPPKQSPIFWLNITIAVVFSTVGLIAAVAAVRQIVLDANSYRLFANV</sequence>
<feature type="transmembrane region" description="Helical" evidence="8">
    <location>
        <begin position="165"/>
        <end position="182"/>
    </location>
</feature>
<feature type="transmembrane region" description="Helical" evidence="8">
    <location>
        <begin position="234"/>
        <end position="253"/>
    </location>
</feature>
<evidence type="ECO:0000256" key="8">
    <source>
        <dbReference type="SAM" id="Phobius"/>
    </source>
</evidence>
<keyword evidence="6 8" id="KW-0472">Membrane</keyword>